<comment type="caution">
    <text evidence="5">The sequence shown here is derived from an EMBL/GenBank/DDBJ whole genome shotgun (WGS) entry which is preliminary data.</text>
</comment>
<organism evidence="5 6">
    <name type="scientific">Azospirillum griseum</name>
    <dbReference type="NCBI Taxonomy" id="2496639"/>
    <lineage>
        <taxon>Bacteria</taxon>
        <taxon>Pseudomonadati</taxon>
        <taxon>Pseudomonadota</taxon>
        <taxon>Alphaproteobacteria</taxon>
        <taxon>Rhodospirillales</taxon>
        <taxon>Azospirillaceae</taxon>
        <taxon>Azospirillum</taxon>
    </lineage>
</organism>
<dbReference type="Proteomes" id="UP000277007">
    <property type="component" value="Unassembled WGS sequence"/>
</dbReference>
<dbReference type="InterPro" id="IPR000873">
    <property type="entry name" value="AMP-dep_synth/lig_dom"/>
</dbReference>
<gene>
    <name evidence="5" type="ORF">EJ903_06980</name>
</gene>
<dbReference type="EMBL" id="RXMA01000004">
    <property type="protein sequence ID" value="RTR22551.1"/>
    <property type="molecule type" value="Genomic_DNA"/>
</dbReference>
<proteinExistence type="inferred from homology"/>
<dbReference type="InterPro" id="IPR025110">
    <property type="entry name" value="AMP-bd_C"/>
</dbReference>
<feature type="domain" description="AMP-dependent synthetase/ligase" evidence="3">
    <location>
        <begin position="89"/>
        <end position="232"/>
    </location>
</feature>
<evidence type="ECO:0000256" key="2">
    <source>
        <dbReference type="ARBA" id="ARBA00022598"/>
    </source>
</evidence>
<dbReference type="Pfam" id="PF00501">
    <property type="entry name" value="AMP-binding"/>
    <property type="match status" value="1"/>
</dbReference>
<dbReference type="Gene3D" id="3.30.300.30">
    <property type="match status" value="1"/>
</dbReference>
<dbReference type="InterPro" id="IPR042099">
    <property type="entry name" value="ANL_N_sf"/>
</dbReference>
<feature type="domain" description="AMP-binding enzyme C-terminal" evidence="4">
    <location>
        <begin position="311"/>
        <end position="386"/>
    </location>
</feature>
<evidence type="ECO:0000313" key="6">
    <source>
        <dbReference type="Proteomes" id="UP000277007"/>
    </source>
</evidence>
<dbReference type="OrthoDB" id="7055148at2"/>
<evidence type="ECO:0000256" key="1">
    <source>
        <dbReference type="ARBA" id="ARBA00006432"/>
    </source>
</evidence>
<dbReference type="AlphaFoldDB" id="A0A3S0JKH3"/>
<sequence>MMGNRPSWIHPAFCLLERDGDAGWTAWRWPDLADHGLPSDGVVVAASASAVLRGVVAAERDNRAILLLRHGGDAAGWLGEPGFAVTLESSGTTGLPKRVRHTFNRLQGRVRGRVDPSVRWLMTYDAGAFAGLQVLLTAAMTGATLVSVPGAGVQELAEAARLHAVTHISGTPSFWRAFLMALAGGGTPPLRSITLGGEAADQAVLDRLAAAFPLARLRHIYASTEAGAVFGVSDGRAGFPARWLDEGVDDVSLRVCDGVLELRSPRAMTAAGDGWLSTGDLVTRVGDRVLFAGRVDGVVNVGGVKVSPEAVEQRLLAVPGVAEVLVQAKPNPITGFLLTAQIVPASDVEETVLRARMRDALAELVPAARPRVITLTDRIPLAITGKKGRKAQP</sequence>
<comment type="similarity">
    <text evidence="1">Belongs to the ATP-dependent AMP-binding enzyme family.</text>
</comment>
<evidence type="ECO:0000313" key="5">
    <source>
        <dbReference type="EMBL" id="RTR22551.1"/>
    </source>
</evidence>
<dbReference type="GO" id="GO:0006631">
    <property type="term" value="P:fatty acid metabolic process"/>
    <property type="evidence" value="ECO:0007669"/>
    <property type="project" value="TreeGrafter"/>
</dbReference>
<reference evidence="5 6" key="1">
    <citation type="submission" date="2018-12" db="EMBL/GenBank/DDBJ databases">
        <authorList>
            <person name="Yang Y."/>
        </authorList>
    </citation>
    <scope>NUCLEOTIDE SEQUENCE [LARGE SCALE GENOMIC DNA]</scope>
    <source>
        <strain evidence="5 6">L-25-5w-1</strain>
    </source>
</reference>
<protein>
    <submittedName>
        <fullName evidence="5">Long-chain fatty acid--CoA ligase</fullName>
    </submittedName>
</protein>
<dbReference type="PANTHER" id="PTHR43201:SF5">
    <property type="entry name" value="MEDIUM-CHAIN ACYL-COA LIGASE ACSF2, MITOCHONDRIAL"/>
    <property type="match status" value="1"/>
</dbReference>
<keyword evidence="6" id="KW-1185">Reference proteome</keyword>
<evidence type="ECO:0000259" key="4">
    <source>
        <dbReference type="Pfam" id="PF13193"/>
    </source>
</evidence>
<name>A0A3S0JKH3_9PROT</name>
<dbReference type="InterPro" id="IPR045851">
    <property type="entry name" value="AMP-bd_C_sf"/>
</dbReference>
<dbReference type="Pfam" id="PF13193">
    <property type="entry name" value="AMP-binding_C"/>
    <property type="match status" value="1"/>
</dbReference>
<accession>A0A3S0JKH3</accession>
<dbReference type="Gene3D" id="3.40.50.12780">
    <property type="entry name" value="N-terminal domain of ligase-like"/>
    <property type="match status" value="1"/>
</dbReference>
<dbReference type="SUPFAM" id="SSF56801">
    <property type="entry name" value="Acetyl-CoA synthetase-like"/>
    <property type="match status" value="1"/>
</dbReference>
<keyword evidence="2 5" id="KW-0436">Ligase</keyword>
<dbReference type="PANTHER" id="PTHR43201">
    <property type="entry name" value="ACYL-COA SYNTHETASE"/>
    <property type="match status" value="1"/>
</dbReference>
<evidence type="ECO:0000259" key="3">
    <source>
        <dbReference type="Pfam" id="PF00501"/>
    </source>
</evidence>
<dbReference type="GO" id="GO:0031956">
    <property type="term" value="F:medium-chain fatty acid-CoA ligase activity"/>
    <property type="evidence" value="ECO:0007669"/>
    <property type="project" value="TreeGrafter"/>
</dbReference>